<evidence type="ECO:0000259" key="4">
    <source>
        <dbReference type="SMART" id="SM00806"/>
    </source>
</evidence>
<name>A0A8H7LE31_9ASCO</name>
<feature type="domain" description="Actin interacting protein 3 C-terminal" evidence="4">
    <location>
        <begin position="286"/>
        <end position="706"/>
    </location>
</feature>
<dbReference type="InterPro" id="IPR005613">
    <property type="entry name" value="AIP3_C"/>
</dbReference>
<dbReference type="Proteomes" id="UP000649328">
    <property type="component" value="Unassembled WGS sequence"/>
</dbReference>
<evidence type="ECO:0000256" key="2">
    <source>
        <dbReference type="SAM" id="Coils"/>
    </source>
</evidence>
<dbReference type="GO" id="GO:0030010">
    <property type="term" value="P:establishment of cell polarity"/>
    <property type="evidence" value="ECO:0007669"/>
    <property type="project" value="TreeGrafter"/>
</dbReference>
<evidence type="ECO:0000256" key="1">
    <source>
        <dbReference type="ARBA" id="ARBA00023054"/>
    </source>
</evidence>
<dbReference type="SMART" id="SM00806">
    <property type="entry name" value="AIP3"/>
    <property type="match status" value="1"/>
</dbReference>
<dbReference type="AlphaFoldDB" id="A0A8H7LE31"/>
<proteinExistence type="predicted"/>
<dbReference type="EMBL" id="JACBPP010000001">
    <property type="protein sequence ID" value="KAF8005114.1"/>
    <property type="molecule type" value="Genomic_DNA"/>
</dbReference>
<feature type="region of interest" description="Disordered" evidence="3">
    <location>
        <begin position="141"/>
        <end position="163"/>
    </location>
</feature>
<dbReference type="InterPro" id="IPR051825">
    <property type="entry name" value="SRCIN1"/>
</dbReference>
<keyword evidence="6" id="KW-1185">Reference proteome</keyword>
<dbReference type="OrthoDB" id="783096at2759"/>
<comment type="caution">
    <text evidence="5">The sequence shown here is derived from an EMBL/GenBank/DDBJ whole genome shotgun (WGS) entry which is preliminary data.</text>
</comment>
<dbReference type="InterPro" id="IPR056279">
    <property type="entry name" value="Aip3p_Bud6_N"/>
</dbReference>
<reference evidence="5" key="1">
    <citation type="submission" date="2020-10" db="EMBL/GenBank/DDBJ databases">
        <title>The Whole-Genome Sequence of Metschnikowia persimmonesis, a Novel Endophytic Yeast Species Isolated from Medicinal Plant Diospyros kaki Thumb.</title>
        <authorList>
            <person name="Rahmat E."/>
            <person name="Kang Y."/>
        </authorList>
    </citation>
    <scope>NUCLEOTIDE SEQUENCE</scope>
    <source>
        <strain evidence="5">KIOM G15050</strain>
    </source>
</reference>
<feature type="compositionally biased region" description="Polar residues" evidence="3">
    <location>
        <begin position="120"/>
        <end position="130"/>
    </location>
</feature>
<dbReference type="Pfam" id="PF03915">
    <property type="entry name" value="AIP3"/>
    <property type="match status" value="1"/>
</dbReference>
<feature type="region of interest" description="Disordered" evidence="3">
    <location>
        <begin position="115"/>
        <end position="134"/>
    </location>
</feature>
<accession>A0A8H7LE31</accession>
<dbReference type="Gene3D" id="1.20.58.1540">
    <property type="entry name" value="Actin interacting protein 3, C-terminal domain"/>
    <property type="match status" value="1"/>
</dbReference>
<evidence type="ECO:0000313" key="6">
    <source>
        <dbReference type="Proteomes" id="UP000649328"/>
    </source>
</evidence>
<evidence type="ECO:0000313" key="5">
    <source>
        <dbReference type="EMBL" id="KAF8005114.1"/>
    </source>
</evidence>
<protein>
    <recommendedName>
        <fullName evidence="4">Actin interacting protein 3 C-terminal domain-containing protein</fullName>
    </recommendedName>
</protein>
<evidence type="ECO:0000256" key="3">
    <source>
        <dbReference type="SAM" id="MobiDB-lite"/>
    </source>
</evidence>
<dbReference type="GO" id="GO:0005519">
    <property type="term" value="F:cytoskeletal regulatory protein binding"/>
    <property type="evidence" value="ECO:0007669"/>
    <property type="project" value="InterPro"/>
</dbReference>
<dbReference type="PANTHER" id="PTHR22741">
    <property type="entry name" value="P140CAP/SNIP-RELATED"/>
    <property type="match status" value="1"/>
</dbReference>
<gene>
    <name evidence="5" type="ORF">HF325_000571</name>
</gene>
<dbReference type="InterPro" id="IPR022782">
    <property type="entry name" value="AIP3-like_C"/>
</dbReference>
<dbReference type="GO" id="GO:0051286">
    <property type="term" value="C:cell tip"/>
    <property type="evidence" value="ECO:0007669"/>
    <property type="project" value="TreeGrafter"/>
</dbReference>
<keyword evidence="1 2" id="KW-0175">Coiled coil</keyword>
<dbReference type="GO" id="GO:0005737">
    <property type="term" value="C:cytoplasm"/>
    <property type="evidence" value="ECO:0007669"/>
    <property type="project" value="TreeGrafter"/>
</dbReference>
<organism evidence="5 6">
    <name type="scientific">Metschnikowia pulcherrima</name>
    <dbReference type="NCBI Taxonomy" id="27326"/>
    <lineage>
        <taxon>Eukaryota</taxon>
        <taxon>Fungi</taxon>
        <taxon>Dikarya</taxon>
        <taxon>Ascomycota</taxon>
        <taxon>Saccharomycotina</taxon>
        <taxon>Pichiomycetes</taxon>
        <taxon>Metschnikowiaceae</taxon>
        <taxon>Metschnikowia</taxon>
    </lineage>
</organism>
<sequence>MATIESSVTRLLVLTKHLLESLTQWARREADDKFVLDAYVKLGNDFRAAARSFTTAGVDILDLGDVPRALRIVLELALSEAPTQENLDRFLPNIRSIIVTLLLNLKAKQTRAKELAAEQSHVSTPSPQVRRSSEMNLAGIAPNSDEKSLRVATDNTSQPVDRPRRSKLLAELLAKASAEKPEKSETFEKSAENGHFLDPRRSRDLALASSEALAKLQKGNVILRRASKRFSAYQFAKLTNPNNGHVPRLSADLALLGETQAEAYTDTPVPVPSGENLAALDQPYVFLRIGDKTKKAYTQFPMTLAALRLLFVEKFAYSPKTALFPEIYILDSRTNVSYELEEYSVEEEIKTGSLVLLKAASPQEESLKDLEESVHGLNSRMDSLALEVVQQVRSAIELAPISAQIAPAATSTGIEVTKELDEKFAARNAALTTALKELQQELKSVRTVLNAREALIKELTAIMQGEIVALKEACLEESSPNKNRSFMEESYSKLSEDSDTLLTRVDDLQDIMEALRKDVAQRGVRLGAKQLKTTQKEIGDVKLQLSGLIDYIRDGKPTWKKIWESELDKVCEEQQFFNLQDDLTRDLDEDIRKIEETFDLIEKCSVHQSKQSLKKNVFASRMMLPDPGESVLNLRDAVLSEVVALKPDHEGRLDAIAKAERMRERERNIQNLDQFQEELGDFVDEKKLKSSGGIEELEKRRQQQDAENLKCSFGVV</sequence>
<dbReference type="PANTHER" id="PTHR22741:SF10">
    <property type="entry name" value="COILED-COIL DOMAIN-CONTAINING PROTEIN CG32809"/>
    <property type="match status" value="1"/>
</dbReference>
<feature type="coiled-coil region" evidence="2">
    <location>
        <begin position="428"/>
        <end position="455"/>
    </location>
</feature>
<dbReference type="Pfam" id="PF23153">
    <property type="entry name" value="Aip3p_Bud6_N"/>
    <property type="match status" value="1"/>
</dbReference>